<dbReference type="OrthoDB" id="9814815at2"/>
<name>A0A0J8VP81_9ENTR</name>
<sequence>MKLFPDERQTIILNILKEDGKVMAADLALRLGATEATIRRDLRELARQGRCKRTYGGALLPSPASGTPQMRLAVSADEKQALAQAALHILCPGQLLYLDAGSTHLLLADLLPRDSDLTVVTNSVDIAARLLAKPGIRTIMLGGELNEQIGGAVDIRALEQLRPFRFDVAFIGVCAFETQSGFGALHYQDAQFKQQLLAHTGSVAVLCSSDKPGRFAPYHFMGAADVDYLITSRNAHPEMELDVRQHGGAVLHALLPSGENVNENRPCRTVDN</sequence>
<dbReference type="GO" id="GO:0003677">
    <property type="term" value="F:DNA binding"/>
    <property type="evidence" value="ECO:0007669"/>
    <property type="project" value="UniProtKB-KW"/>
</dbReference>
<dbReference type="SMART" id="SM00420">
    <property type="entry name" value="HTH_DEOR"/>
    <property type="match status" value="1"/>
</dbReference>
<evidence type="ECO:0000313" key="6">
    <source>
        <dbReference type="Proteomes" id="UP000037315"/>
    </source>
</evidence>
<comment type="caution">
    <text evidence="5">The sequence shown here is derived from an EMBL/GenBank/DDBJ whole genome shotgun (WGS) entry which is preliminary data.</text>
</comment>
<evidence type="ECO:0000256" key="1">
    <source>
        <dbReference type="ARBA" id="ARBA00023015"/>
    </source>
</evidence>
<protein>
    <submittedName>
        <fullName evidence="5">DeoR faimly transcriptional regulator</fullName>
    </submittedName>
</protein>
<dbReference type="Pfam" id="PF00455">
    <property type="entry name" value="DeoRC"/>
    <property type="match status" value="1"/>
</dbReference>
<dbReference type="RefSeq" id="WP_048887755.1">
    <property type="nucleotide sequence ID" value="NZ_LFEJ01000012.1"/>
</dbReference>
<dbReference type="PROSITE" id="PS51000">
    <property type="entry name" value="HTH_DEOR_2"/>
    <property type="match status" value="1"/>
</dbReference>
<dbReference type="PANTHER" id="PTHR30363:SF44">
    <property type="entry name" value="AGA OPERON TRANSCRIPTIONAL REPRESSOR-RELATED"/>
    <property type="match status" value="1"/>
</dbReference>
<keyword evidence="6" id="KW-1185">Reference proteome</keyword>
<dbReference type="SUPFAM" id="SSF100950">
    <property type="entry name" value="NagB/RpiA/CoA transferase-like"/>
    <property type="match status" value="1"/>
</dbReference>
<dbReference type="InterPro" id="IPR036390">
    <property type="entry name" value="WH_DNA-bd_sf"/>
</dbReference>
<dbReference type="AlphaFoldDB" id="A0A0J8VP81"/>
<feature type="domain" description="HTH deoR-type" evidence="4">
    <location>
        <begin position="5"/>
        <end position="60"/>
    </location>
</feature>
<proteinExistence type="predicted"/>
<dbReference type="InterPro" id="IPR018356">
    <property type="entry name" value="Tscrpt_reg_HTH_DeoR_CS"/>
</dbReference>
<evidence type="ECO:0000256" key="2">
    <source>
        <dbReference type="ARBA" id="ARBA00023125"/>
    </source>
</evidence>
<gene>
    <name evidence="5" type="ORF">ACH50_08365</name>
</gene>
<evidence type="ECO:0000259" key="4">
    <source>
        <dbReference type="PROSITE" id="PS51000"/>
    </source>
</evidence>
<dbReference type="PROSITE" id="PS00894">
    <property type="entry name" value="HTH_DEOR_1"/>
    <property type="match status" value="1"/>
</dbReference>
<evidence type="ECO:0000256" key="3">
    <source>
        <dbReference type="ARBA" id="ARBA00023163"/>
    </source>
</evidence>
<dbReference type="GO" id="GO:0003700">
    <property type="term" value="F:DNA-binding transcription factor activity"/>
    <property type="evidence" value="ECO:0007669"/>
    <property type="project" value="InterPro"/>
</dbReference>
<dbReference type="SMART" id="SM01134">
    <property type="entry name" value="DeoRC"/>
    <property type="match status" value="1"/>
</dbReference>
<dbReference type="InterPro" id="IPR037171">
    <property type="entry name" value="NagB/RpiA_transferase-like"/>
</dbReference>
<dbReference type="InterPro" id="IPR036388">
    <property type="entry name" value="WH-like_DNA-bd_sf"/>
</dbReference>
<evidence type="ECO:0000313" key="5">
    <source>
        <dbReference type="EMBL" id="KMV35243.1"/>
    </source>
</evidence>
<reference evidence="5 6" key="1">
    <citation type="submission" date="2015-06" db="EMBL/GenBank/DDBJ databases">
        <title>Genome sequencing of Cronobacter sp. strain DJ34 isolated from petroleum contaminated sludge of Duliajan Oil Fields, Assam, India.</title>
        <authorList>
            <person name="Pal S."/>
            <person name="Banerjee T.D."/>
            <person name="Roy A."/>
            <person name="Sar P."/>
            <person name="Kazy S.K."/>
        </authorList>
    </citation>
    <scope>NUCLEOTIDE SEQUENCE [LARGE SCALE GENOMIC DNA]</scope>
    <source>
        <strain evidence="5 6">DJ34</strain>
    </source>
</reference>
<dbReference type="EMBL" id="LFEJ01000012">
    <property type="protein sequence ID" value="KMV35243.1"/>
    <property type="molecule type" value="Genomic_DNA"/>
</dbReference>
<keyword evidence="1" id="KW-0805">Transcription regulation</keyword>
<dbReference type="InterPro" id="IPR050313">
    <property type="entry name" value="Carb_Metab_HTH_regulators"/>
</dbReference>
<dbReference type="PANTHER" id="PTHR30363">
    <property type="entry name" value="HTH-TYPE TRANSCRIPTIONAL REGULATOR SRLR-RELATED"/>
    <property type="match status" value="1"/>
</dbReference>
<dbReference type="InterPro" id="IPR001034">
    <property type="entry name" value="DeoR_HTH"/>
</dbReference>
<dbReference type="STRING" id="1121863.GCA_000621185_01800"/>
<dbReference type="PATRIC" id="fig|1656095.3.peg.3667"/>
<accession>A0A0J8VP81</accession>
<dbReference type="Pfam" id="PF08220">
    <property type="entry name" value="HTH_DeoR"/>
    <property type="match status" value="1"/>
</dbReference>
<organism evidence="5 6">
    <name type="scientific">Franconibacter pulveris</name>
    <dbReference type="NCBI Taxonomy" id="435910"/>
    <lineage>
        <taxon>Bacteria</taxon>
        <taxon>Pseudomonadati</taxon>
        <taxon>Pseudomonadota</taxon>
        <taxon>Gammaproteobacteria</taxon>
        <taxon>Enterobacterales</taxon>
        <taxon>Enterobacteriaceae</taxon>
        <taxon>Franconibacter</taxon>
    </lineage>
</organism>
<dbReference type="Proteomes" id="UP000037315">
    <property type="component" value="Unassembled WGS sequence"/>
</dbReference>
<dbReference type="SUPFAM" id="SSF46785">
    <property type="entry name" value="Winged helix' DNA-binding domain"/>
    <property type="match status" value="1"/>
</dbReference>
<keyword evidence="3" id="KW-0804">Transcription</keyword>
<dbReference type="PRINTS" id="PR00037">
    <property type="entry name" value="HTHLACR"/>
</dbReference>
<dbReference type="InterPro" id="IPR014036">
    <property type="entry name" value="DeoR-like_C"/>
</dbReference>
<keyword evidence="2" id="KW-0238">DNA-binding</keyword>
<dbReference type="Gene3D" id="1.10.10.10">
    <property type="entry name" value="Winged helix-like DNA-binding domain superfamily/Winged helix DNA-binding domain"/>
    <property type="match status" value="1"/>
</dbReference>